<proteinExistence type="predicted"/>
<sequence length="321" mass="36996">MKKKFRPDLINTGVLILFLLVIGFLLLSIFAPFSRKVKTVTANAINSQLTSDTIADPMQLPVPDDTSTMTYGEFRMLQTKQEQWKHNRETINRGTFGNSANFALLGFSAIRECDTCTTFSFEGPAKYYLMLPGYKMEGRFNKYYVDKGRYWLKYVVWDKPNEGHYEQKELPFRFSFSDEGFSFYAIKGNVLIPVSKKTYDLIYWPIIVISIIILIGLLYVYFAIPARILLHISRGEIFTPKHVRQLYLVAGCMLGLPVLIILFQWLLKLAFHEYITADVQLATISTFFDYKYLLMAGLVFLAIAKAFNKGLLLQHEQDLTV</sequence>
<keyword evidence="3" id="KW-1185">Reference proteome</keyword>
<organism evidence="2 3">
    <name type="scientific">Chitinophaga hostae</name>
    <dbReference type="NCBI Taxonomy" id="2831022"/>
    <lineage>
        <taxon>Bacteria</taxon>
        <taxon>Pseudomonadati</taxon>
        <taxon>Bacteroidota</taxon>
        <taxon>Chitinophagia</taxon>
        <taxon>Chitinophagales</taxon>
        <taxon>Chitinophagaceae</taxon>
        <taxon>Chitinophaga</taxon>
    </lineage>
</organism>
<comment type="caution">
    <text evidence="2">The sequence shown here is derived from an EMBL/GenBank/DDBJ whole genome shotgun (WGS) entry which is preliminary data.</text>
</comment>
<dbReference type="EMBL" id="JAGTXB010000006">
    <property type="protein sequence ID" value="MBS0028766.1"/>
    <property type="molecule type" value="Genomic_DNA"/>
</dbReference>
<feature type="transmembrane region" description="Helical" evidence="1">
    <location>
        <begin position="201"/>
        <end position="224"/>
    </location>
</feature>
<accession>A0ABS5J0M6</accession>
<dbReference type="Pfam" id="PF11188">
    <property type="entry name" value="DUF2975"/>
    <property type="match status" value="1"/>
</dbReference>
<reference evidence="2 3" key="1">
    <citation type="submission" date="2021-04" db="EMBL/GenBank/DDBJ databases">
        <title>Chitinophaga sp. nov., isolated from the rhizosphere soil.</title>
        <authorList>
            <person name="He S."/>
        </authorList>
    </citation>
    <scope>NUCLEOTIDE SEQUENCE [LARGE SCALE GENOMIC DNA]</scope>
    <source>
        <strain evidence="2 3">2R12</strain>
    </source>
</reference>
<keyword evidence="1" id="KW-1133">Transmembrane helix</keyword>
<gene>
    <name evidence="2" type="ORF">KE626_15705</name>
</gene>
<dbReference type="Proteomes" id="UP000676386">
    <property type="component" value="Unassembled WGS sequence"/>
</dbReference>
<feature type="transmembrane region" description="Helical" evidence="1">
    <location>
        <begin position="245"/>
        <end position="267"/>
    </location>
</feature>
<keyword evidence="1" id="KW-0472">Membrane</keyword>
<keyword evidence="1" id="KW-0812">Transmembrane</keyword>
<protein>
    <submittedName>
        <fullName evidence="2">DUF2975 domain-containing protein</fullName>
    </submittedName>
</protein>
<evidence type="ECO:0000313" key="2">
    <source>
        <dbReference type="EMBL" id="MBS0028766.1"/>
    </source>
</evidence>
<dbReference type="RefSeq" id="WP_211973856.1">
    <property type="nucleotide sequence ID" value="NZ_CBFHAM010000037.1"/>
</dbReference>
<feature type="transmembrane region" description="Helical" evidence="1">
    <location>
        <begin position="12"/>
        <end position="33"/>
    </location>
</feature>
<feature type="transmembrane region" description="Helical" evidence="1">
    <location>
        <begin position="287"/>
        <end position="307"/>
    </location>
</feature>
<evidence type="ECO:0000313" key="3">
    <source>
        <dbReference type="Proteomes" id="UP000676386"/>
    </source>
</evidence>
<dbReference type="InterPro" id="IPR021354">
    <property type="entry name" value="DUF2975"/>
</dbReference>
<evidence type="ECO:0000256" key="1">
    <source>
        <dbReference type="SAM" id="Phobius"/>
    </source>
</evidence>
<name>A0ABS5J0M6_9BACT</name>